<feature type="compositionally biased region" description="Gly residues" evidence="1">
    <location>
        <begin position="371"/>
        <end position="380"/>
    </location>
</feature>
<keyword evidence="3" id="KW-1185">Reference proteome</keyword>
<feature type="compositionally biased region" description="Basic residues" evidence="1">
    <location>
        <begin position="124"/>
        <end position="135"/>
    </location>
</feature>
<protein>
    <submittedName>
        <fullName evidence="2">Uncharacterized protein</fullName>
    </submittedName>
</protein>
<feature type="compositionally biased region" description="Polar residues" evidence="1">
    <location>
        <begin position="75"/>
        <end position="87"/>
    </location>
</feature>
<dbReference type="EMBL" id="CASHTH010002058">
    <property type="protein sequence ID" value="CAI8024195.1"/>
    <property type="molecule type" value="Genomic_DNA"/>
</dbReference>
<feature type="compositionally biased region" description="Low complexity" evidence="1">
    <location>
        <begin position="295"/>
        <end position="315"/>
    </location>
</feature>
<dbReference type="Proteomes" id="UP001174909">
    <property type="component" value="Unassembled WGS sequence"/>
</dbReference>
<feature type="compositionally biased region" description="Basic and acidic residues" evidence="1">
    <location>
        <begin position="161"/>
        <end position="170"/>
    </location>
</feature>
<proteinExistence type="predicted"/>
<evidence type="ECO:0000256" key="1">
    <source>
        <dbReference type="SAM" id="MobiDB-lite"/>
    </source>
</evidence>
<feature type="compositionally biased region" description="Basic residues" evidence="1">
    <location>
        <begin position="48"/>
        <end position="58"/>
    </location>
</feature>
<dbReference type="AlphaFoldDB" id="A0AA35S666"/>
<accession>A0AA35S666</accession>
<evidence type="ECO:0000313" key="2">
    <source>
        <dbReference type="EMBL" id="CAI8024195.1"/>
    </source>
</evidence>
<sequence length="396" mass="41831">MSETEDLGSTKSKSQGSGNNTVEENSSQETEVDDATASDSQQSCGERKKCKKKKKRKNMSTFATPETASGEGGDEQTTAAQSATEPSVTAAKDADLTENEDLGEGTTTDTDVIDVSSETLSQSGKKKRKKKHKKKEAALPQPQVITKLTTRKKPPPSVEESGGKTSHEDDSATEEDDDVSRNGGSSSQEAARSKDGFLKPTAIPPSMVSPKVQLSPAAGITLSARVSPGKVKSGTPKESSLLSVFSVTETEVSSEESSSERVKPTSRASHEKKARKLNFLSSLGSHGKNFYAAKPSAPLSRSSLLTPSPSSRFSSETAVRMFSLSHSPRGSARRVRPRISPSNIPPPKRKHVEDNLGASLHELLKETQGSGKEGGGGGSGKVSVSDLLADGSLWDT</sequence>
<feature type="region of interest" description="Disordered" evidence="1">
    <location>
        <begin position="294"/>
        <end position="396"/>
    </location>
</feature>
<reference evidence="2" key="1">
    <citation type="submission" date="2023-03" db="EMBL/GenBank/DDBJ databases">
        <authorList>
            <person name="Steffen K."/>
            <person name="Cardenas P."/>
        </authorList>
    </citation>
    <scope>NUCLEOTIDE SEQUENCE</scope>
</reference>
<feature type="compositionally biased region" description="Polar residues" evidence="1">
    <location>
        <begin position="7"/>
        <end position="29"/>
    </location>
</feature>
<name>A0AA35S666_GEOBA</name>
<feature type="region of interest" description="Disordered" evidence="1">
    <location>
        <begin position="1"/>
        <end position="211"/>
    </location>
</feature>
<feature type="compositionally biased region" description="Low complexity" evidence="1">
    <location>
        <begin position="104"/>
        <end position="119"/>
    </location>
</feature>
<evidence type="ECO:0000313" key="3">
    <source>
        <dbReference type="Proteomes" id="UP001174909"/>
    </source>
</evidence>
<gene>
    <name evidence="2" type="ORF">GBAR_LOCUS14070</name>
</gene>
<feature type="compositionally biased region" description="Basic and acidic residues" evidence="1">
    <location>
        <begin position="258"/>
        <end position="271"/>
    </location>
</feature>
<feature type="region of interest" description="Disordered" evidence="1">
    <location>
        <begin position="248"/>
        <end position="273"/>
    </location>
</feature>
<comment type="caution">
    <text evidence="2">The sequence shown here is derived from an EMBL/GenBank/DDBJ whole genome shotgun (WGS) entry which is preliminary data.</text>
</comment>
<organism evidence="2 3">
    <name type="scientific">Geodia barretti</name>
    <name type="common">Barrett's horny sponge</name>
    <dbReference type="NCBI Taxonomy" id="519541"/>
    <lineage>
        <taxon>Eukaryota</taxon>
        <taxon>Metazoa</taxon>
        <taxon>Porifera</taxon>
        <taxon>Demospongiae</taxon>
        <taxon>Heteroscleromorpha</taxon>
        <taxon>Tetractinellida</taxon>
        <taxon>Astrophorina</taxon>
        <taxon>Geodiidae</taxon>
        <taxon>Geodia</taxon>
    </lineage>
</organism>